<keyword evidence="2" id="KW-1185">Reference proteome</keyword>
<name>A0AC61RZ41_9FIRM</name>
<evidence type="ECO:0000313" key="1">
    <source>
        <dbReference type="EMBL" id="TGY97069.1"/>
    </source>
</evidence>
<organism evidence="1 2">
    <name type="scientific">Petralouisia muris</name>
    <dbReference type="NCBI Taxonomy" id="3032872"/>
    <lineage>
        <taxon>Bacteria</taxon>
        <taxon>Bacillati</taxon>
        <taxon>Bacillota</taxon>
        <taxon>Clostridia</taxon>
        <taxon>Lachnospirales</taxon>
        <taxon>Lachnospiraceae</taxon>
        <taxon>Petralouisia</taxon>
    </lineage>
</organism>
<sequence length="159" mass="18052">MTKKEFLHELQIALQGEMDQASVNENLRFYDNYIMEESRKGKSESEVTAQLGNPRLIAKTLIDTSDKPGASQGQYYSEDYKAAGPGTEKGFRADYSEQNGWDVRLGRMKLNSWYGKLLLILIAVLVIVIVANVVAFLLPVMVPIILIWLLYSLFFGNRR</sequence>
<dbReference type="EMBL" id="SRYA01000010">
    <property type="protein sequence ID" value="TGY97069.1"/>
    <property type="molecule type" value="Genomic_DNA"/>
</dbReference>
<gene>
    <name evidence="1" type="ORF">E5329_06315</name>
</gene>
<evidence type="ECO:0000313" key="2">
    <source>
        <dbReference type="Proteomes" id="UP000304953"/>
    </source>
</evidence>
<accession>A0AC61RZ41</accession>
<dbReference type="Proteomes" id="UP000304953">
    <property type="component" value="Unassembled WGS sequence"/>
</dbReference>
<reference evidence="1" key="1">
    <citation type="submission" date="2019-04" db="EMBL/GenBank/DDBJ databases">
        <title>Microbes associate with the intestines of laboratory mice.</title>
        <authorList>
            <person name="Navarre W."/>
            <person name="Wong E."/>
            <person name="Huang K."/>
            <person name="Tropini C."/>
            <person name="Ng K."/>
            <person name="Yu B."/>
        </authorList>
    </citation>
    <scope>NUCLEOTIDE SEQUENCE</scope>
    <source>
        <strain evidence="1">NM01_1-7b</strain>
    </source>
</reference>
<proteinExistence type="predicted"/>
<comment type="caution">
    <text evidence="1">The sequence shown here is derived from an EMBL/GenBank/DDBJ whole genome shotgun (WGS) entry which is preliminary data.</text>
</comment>
<protein>
    <submittedName>
        <fullName evidence="1">DUF1700 domain-containing protein</fullName>
    </submittedName>
</protein>